<dbReference type="InterPro" id="IPR050406">
    <property type="entry name" value="FGGY_Carb_Kinase"/>
</dbReference>
<dbReference type="CDD" id="cd00366">
    <property type="entry name" value="ASKHA_NBD_FGGY"/>
    <property type="match status" value="1"/>
</dbReference>
<feature type="domain" description="Carbohydrate kinase FGGY C-terminal" evidence="5">
    <location>
        <begin position="266"/>
        <end position="405"/>
    </location>
</feature>
<evidence type="ECO:0000313" key="6">
    <source>
        <dbReference type="EMBL" id="WZL76569.1"/>
    </source>
</evidence>
<dbReference type="PANTHER" id="PTHR43095:SF5">
    <property type="entry name" value="XYLULOSE KINASE"/>
    <property type="match status" value="1"/>
</dbReference>
<dbReference type="PANTHER" id="PTHR43095">
    <property type="entry name" value="SUGAR KINASE"/>
    <property type="match status" value="1"/>
</dbReference>
<gene>
    <name evidence="6" type="ORF">QBE54_02220</name>
</gene>
<evidence type="ECO:0000256" key="2">
    <source>
        <dbReference type="ARBA" id="ARBA00022679"/>
    </source>
</evidence>
<dbReference type="InterPro" id="IPR018484">
    <property type="entry name" value="FGGY_N"/>
</dbReference>
<name>A0ABZ2YC45_9BACT</name>
<evidence type="ECO:0000259" key="4">
    <source>
        <dbReference type="Pfam" id="PF00370"/>
    </source>
</evidence>
<evidence type="ECO:0000256" key="3">
    <source>
        <dbReference type="ARBA" id="ARBA00022777"/>
    </source>
</evidence>
<dbReference type="Gene3D" id="3.30.420.40">
    <property type="match status" value="2"/>
</dbReference>
<dbReference type="InterPro" id="IPR000577">
    <property type="entry name" value="Carb_kinase_FGGY"/>
</dbReference>
<accession>A0ABZ2YC45</accession>
<sequence>MSYILSADFGTSSLKISLLDYNLNLIKSVKANYTYEVKKGKEVEIAPEILLQAFKKGVEILGQEHTNKIEYVVCDTLCPSLIAMDREGNPLYPAILHLDRRSTKQARKALQVVGKDTFLKTNGNLPFPGGISLTSILWIKENYPELYQKTQVFGHFNTFLQKFMVGKFFIDPTHASFTGLYETLKWGGWSKELCKGLDIDASKLPEIADSNQITGGLKKEAARFLGLREGIPVLMGANDTATAALGAGATEEGQILNISGSNEIITVTLEKPLPHEKVYLRTHAVRNRWLLLAITVGGGALEWFRREFYREMSREEFYEKYFPEVVKRASKPRVHFYPYLAGDRHSINQRRARFSNLTLDTTREEMLCALLFGIFEPINLVLSIYRNQVKFKEEVALTGGMVNEAFLEFKKRVFPDFVFKNVQECVAIGNGKLALSGKS</sequence>
<proteinExistence type="inferred from homology"/>
<evidence type="ECO:0000313" key="7">
    <source>
        <dbReference type="Proteomes" id="UP001461341"/>
    </source>
</evidence>
<keyword evidence="3 6" id="KW-0418">Kinase</keyword>
<keyword evidence="7" id="KW-1185">Reference proteome</keyword>
<comment type="similarity">
    <text evidence="1">Belongs to the FGGY kinase family.</text>
</comment>
<evidence type="ECO:0000259" key="5">
    <source>
        <dbReference type="Pfam" id="PF02782"/>
    </source>
</evidence>
<dbReference type="SUPFAM" id="SSF53067">
    <property type="entry name" value="Actin-like ATPase domain"/>
    <property type="match status" value="2"/>
</dbReference>
<dbReference type="PIRSF" id="PIRSF000538">
    <property type="entry name" value="GlpK"/>
    <property type="match status" value="1"/>
</dbReference>
<dbReference type="InterPro" id="IPR018485">
    <property type="entry name" value="FGGY_C"/>
</dbReference>
<dbReference type="GO" id="GO:0016301">
    <property type="term" value="F:kinase activity"/>
    <property type="evidence" value="ECO:0007669"/>
    <property type="project" value="UniProtKB-KW"/>
</dbReference>
<dbReference type="RefSeq" id="WP_369018733.1">
    <property type="nucleotide sequence ID" value="NZ_CP121689.1"/>
</dbReference>
<dbReference type="EMBL" id="CP121689">
    <property type="protein sequence ID" value="WZL76569.1"/>
    <property type="molecule type" value="Genomic_DNA"/>
</dbReference>
<dbReference type="Proteomes" id="UP001461341">
    <property type="component" value="Chromosome"/>
</dbReference>
<evidence type="ECO:0000256" key="1">
    <source>
        <dbReference type="ARBA" id="ARBA00009156"/>
    </source>
</evidence>
<feature type="domain" description="Carbohydrate kinase FGGY N-terminal" evidence="4">
    <location>
        <begin position="3"/>
        <end position="246"/>
    </location>
</feature>
<keyword evidence="2" id="KW-0808">Transferase</keyword>
<protein>
    <submittedName>
        <fullName evidence="6">FGGY family carbohydrate kinase</fullName>
    </submittedName>
</protein>
<dbReference type="Pfam" id="PF00370">
    <property type="entry name" value="FGGY_N"/>
    <property type="match status" value="1"/>
</dbReference>
<reference evidence="6 7" key="1">
    <citation type="submission" date="2023-03" db="EMBL/GenBank/DDBJ databases">
        <title>Novel Species.</title>
        <authorList>
            <person name="Ma S."/>
        </authorList>
    </citation>
    <scope>NUCLEOTIDE SEQUENCE [LARGE SCALE GENOMIC DNA]</scope>
    <source>
        <strain evidence="6 7">B11</strain>
    </source>
</reference>
<dbReference type="InterPro" id="IPR043129">
    <property type="entry name" value="ATPase_NBD"/>
</dbReference>
<dbReference type="Pfam" id="PF02782">
    <property type="entry name" value="FGGY_C"/>
    <property type="match status" value="1"/>
</dbReference>
<organism evidence="6 7">
    <name type="scientific">Thermatribacter velox</name>
    <dbReference type="NCBI Taxonomy" id="3039681"/>
    <lineage>
        <taxon>Bacteria</taxon>
        <taxon>Pseudomonadati</taxon>
        <taxon>Atribacterota</taxon>
        <taxon>Atribacteria</taxon>
        <taxon>Atribacterales</taxon>
        <taxon>Thermatribacteraceae</taxon>
        <taxon>Thermatribacter</taxon>
    </lineage>
</organism>